<dbReference type="EMBL" id="MCGO01000043">
    <property type="protein sequence ID" value="ORY38619.1"/>
    <property type="molecule type" value="Genomic_DNA"/>
</dbReference>
<keyword evidence="1" id="KW-0812">Transmembrane</keyword>
<sequence>MCYNKDVSRANFLINIVTTAIEYNLTGDVASHKICAGFFFFVGLMQLYDWFFWDHNKRSNSNWIVTKVAMITNHLQPIVLAILISKYEGRLGRASWLLVSIYTPLAIAYTIYIWDVVDYTVTDPTTKLLYWKWNDQKYGSPFYALFLATFSVLMYENFPSPLNVTLLAINLVSFVLAMYKTHYIGERWCEFASVIPVLLIALKLEHKL</sequence>
<dbReference type="OrthoDB" id="10335054at2759"/>
<name>A0A1Y2BV35_9FUNG</name>
<keyword evidence="3" id="KW-1185">Reference proteome</keyword>
<dbReference type="Proteomes" id="UP000193642">
    <property type="component" value="Unassembled WGS sequence"/>
</dbReference>
<protein>
    <submittedName>
        <fullName evidence="2">Uncharacterized protein</fullName>
    </submittedName>
</protein>
<organism evidence="2 3">
    <name type="scientific">Rhizoclosmatium globosum</name>
    <dbReference type="NCBI Taxonomy" id="329046"/>
    <lineage>
        <taxon>Eukaryota</taxon>
        <taxon>Fungi</taxon>
        <taxon>Fungi incertae sedis</taxon>
        <taxon>Chytridiomycota</taxon>
        <taxon>Chytridiomycota incertae sedis</taxon>
        <taxon>Chytridiomycetes</taxon>
        <taxon>Chytridiales</taxon>
        <taxon>Chytriomycetaceae</taxon>
        <taxon>Rhizoclosmatium</taxon>
    </lineage>
</organism>
<gene>
    <name evidence="2" type="ORF">BCR33DRAFT_720640</name>
</gene>
<accession>A0A1Y2BV35</accession>
<feature type="transmembrane region" description="Helical" evidence="1">
    <location>
        <begin position="162"/>
        <end position="179"/>
    </location>
</feature>
<comment type="caution">
    <text evidence="2">The sequence shown here is derived from an EMBL/GenBank/DDBJ whole genome shotgun (WGS) entry which is preliminary data.</text>
</comment>
<keyword evidence="1" id="KW-0472">Membrane</keyword>
<dbReference type="AlphaFoldDB" id="A0A1Y2BV35"/>
<feature type="transmembrane region" description="Helical" evidence="1">
    <location>
        <begin position="96"/>
        <end position="114"/>
    </location>
</feature>
<evidence type="ECO:0000313" key="3">
    <source>
        <dbReference type="Proteomes" id="UP000193642"/>
    </source>
</evidence>
<feature type="transmembrane region" description="Helical" evidence="1">
    <location>
        <begin position="138"/>
        <end position="155"/>
    </location>
</feature>
<feature type="non-terminal residue" evidence="2">
    <location>
        <position position="208"/>
    </location>
</feature>
<evidence type="ECO:0000313" key="2">
    <source>
        <dbReference type="EMBL" id="ORY38619.1"/>
    </source>
</evidence>
<keyword evidence="1" id="KW-1133">Transmembrane helix</keyword>
<feature type="transmembrane region" description="Helical" evidence="1">
    <location>
        <begin position="34"/>
        <end position="52"/>
    </location>
</feature>
<feature type="transmembrane region" description="Helical" evidence="1">
    <location>
        <begin position="64"/>
        <end position="84"/>
    </location>
</feature>
<evidence type="ECO:0000256" key="1">
    <source>
        <dbReference type="SAM" id="Phobius"/>
    </source>
</evidence>
<proteinExistence type="predicted"/>
<reference evidence="2 3" key="1">
    <citation type="submission" date="2016-07" db="EMBL/GenBank/DDBJ databases">
        <title>Pervasive Adenine N6-methylation of Active Genes in Fungi.</title>
        <authorList>
            <consortium name="DOE Joint Genome Institute"/>
            <person name="Mondo S.J."/>
            <person name="Dannebaum R.O."/>
            <person name="Kuo R.C."/>
            <person name="Labutti K."/>
            <person name="Haridas S."/>
            <person name="Kuo A."/>
            <person name="Salamov A."/>
            <person name="Ahrendt S.R."/>
            <person name="Lipzen A."/>
            <person name="Sullivan W."/>
            <person name="Andreopoulos W.B."/>
            <person name="Clum A."/>
            <person name="Lindquist E."/>
            <person name="Daum C."/>
            <person name="Ramamoorthy G.K."/>
            <person name="Gryganskyi A."/>
            <person name="Culley D."/>
            <person name="Magnuson J.K."/>
            <person name="James T.Y."/>
            <person name="O'Malley M.A."/>
            <person name="Stajich J.E."/>
            <person name="Spatafora J.W."/>
            <person name="Visel A."/>
            <person name="Grigoriev I.V."/>
        </authorList>
    </citation>
    <scope>NUCLEOTIDE SEQUENCE [LARGE SCALE GENOMIC DNA]</scope>
    <source>
        <strain evidence="2 3">JEL800</strain>
    </source>
</reference>